<dbReference type="EMBL" id="CP127162">
    <property type="protein sequence ID" value="WIV19818.1"/>
    <property type="molecule type" value="Genomic_DNA"/>
</dbReference>
<keyword evidence="2" id="KW-1185">Reference proteome</keyword>
<reference evidence="1 2" key="1">
    <citation type="submission" date="2023-06" db="EMBL/GenBank/DDBJ databases">
        <title>Paenibacillus polygonum sp. nov., an endophytic bacterium, isolated from Polygonum lapathifolium L. in Nanji Wetland National Nature Reserve, South of Poyang Lake, Jiangxi Province, China.</title>
        <authorList>
            <person name="Yu Z."/>
        </authorList>
    </citation>
    <scope>NUCLEOTIDE SEQUENCE [LARGE SCALE GENOMIC DNA]</scope>
    <source>
        <strain evidence="1 2">C31</strain>
    </source>
</reference>
<proteinExistence type="predicted"/>
<evidence type="ECO:0000313" key="2">
    <source>
        <dbReference type="Proteomes" id="UP001236415"/>
    </source>
</evidence>
<organism evidence="1 2">
    <name type="scientific">Paenibacillus polygoni</name>
    <dbReference type="NCBI Taxonomy" id="3050112"/>
    <lineage>
        <taxon>Bacteria</taxon>
        <taxon>Bacillati</taxon>
        <taxon>Bacillota</taxon>
        <taxon>Bacilli</taxon>
        <taxon>Bacillales</taxon>
        <taxon>Paenibacillaceae</taxon>
        <taxon>Paenibacillus</taxon>
    </lineage>
</organism>
<dbReference type="PROSITE" id="PS51257">
    <property type="entry name" value="PROKAR_LIPOPROTEIN"/>
    <property type="match status" value="1"/>
</dbReference>
<protein>
    <submittedName>
        <fullName evidence="1">Uncharacterized protein</fullName>
    </submittedName>
</protein>
<dbReference type="RefSeq" id="WP_285746206.1">
    <property type="nucleotide sequence ID" value="NZ_CP127162.1"/>
</dbReference>
<accession>A0ABY8X458</accession>
<evidence type="ECO:0000313" key="1">
    <source>
        <dbReference type="EMBL" id="WIV19818.1"/>
    </source>
</evidence>
<sequence length="157" mass="18197">MRQSIIILLCCTLLIVTGCAPSKEIRSDKVKVFKERMLSTYENIEELSILFTETTMVFRYVINNEDEKRQIFEDSRNFFLSSEVQEGIVKGLFVKEHAERNFSYPDVEISFSLGSKQLTDSKYTASYYGSNTDPAVVDHYDTWYYFTSDGEVAQVKE</sequence>
<name>A0ABY8X458_9BACL</name>
<dbReference type="Proteomes" id="UP001236415">
    <property type="component" value="Chromosome"/>
</dbReference>
<gene>
    <name evidence="1" type="ORF">QPK24_03505</name>
</gene>